<evidence type="ECO:0000256" key="3">
    <source>
        <dbReference type="ARBA" id="ARBA00023157"/>
    </source>
</evidence>
<dbReference type="EMBL" id="CAFBQF010000014">
    <property type="protein sequence ID" value="CAB5046611.1"/>
    <property type="molecule type" value="Genomic_DNA"/>
</dbReference>
<sequence length="307" mass="33218">MNQPPKLPASFASAVDLSSLNRPKPAPRPEGVPQSAFVIDVNEENFEALVMEQSKNVPVVLDFWAEWCGPCKQLSPILEKLAEEGNGTWLLAKVDTEAAPRLAEAFRVQSIPTVIAVINGQIAPLFQGAVPEQQVREVLVKLLEIAAEQGLTGTLGAEPAEAKVEGEEEEIDADEAEALDAIDRGDYESARISYQKLLARKPTDVYAKIGLAQVELLARVKGLDFNAVRAEAAAQPEDVDAQIRCADVDMVGGHLEDAILRLVDAVRVTSGAERARVKDHLISLFDLVDPSDPRIVKGRTSLANALF</sequence>
<evidence type="ECO:0000256" key="2">
    <source>
        <dbReference type="ARBA" id="ARBA00022982"/>
    </source>
</evidence>
<dbReference type="AlphaFoldDB" id="A0A6J6QYN0"/>
<evidence type="ECO:0000256" key="4">
    <source>
        <dbReference type="SAM" id="Coils"/>
    </source>
</evidence>
<dbReference type="EMBL" id="CAEZXW010000098">
    <property type="protein sequence ID" value="CAB4712224.1"/>
    <property type="molecule type" value="Genomic_DNA"/>
</dbReference>
<dbReference type="InterPro" id="IPR036249">
    <property type="entry name" value="Thioredoxin-like_sf"/>
</dbReference>
<accession>A0A6J6QYN0</accession>
<dbReference type="GO" id="GO:0006950">
    <property type="term" value="P:response to stress"/>
    <property type="evidence" value="ECO:0007669"/>
    <property type="project" value="UniProtKB-ARBA"/>
</dbReference>
<keyword evidence="4" id="KW-0175">Coiled coil</keyword>
<dbReference type="PANTHER" id="PTHR45663">
    <property type="entry name" value="GEO12009P1"/>
    <property type="match status" value="1"/>
</dbReference>
<evidence type="ECO:0000313" key="7">
    <source>
        <dbReference type="EMBL" id="CAB4768583.1"/>
    </source>
</evidence>
<dbReference type="PANTHER" id="PTHR45663:SF11">
    <property type="entry name" value="GEO12009P1"/>
    <property type="match status" value="1"/>
</dbReference>
<keyword evidence="2" id="KW-0249">Electron transport</keyword>
<dbReference type="GO" id="GO:0015035">
    <property type="term" value="F:protein-disulfide reductase activity"/>
    <property type="evidence" value="ECO:0007669"/>
    <property type="project" value="TreeGrafter"/>
</dbReference>
<keyword evidence="3" id="KW-1015">Disulfide bond</keyword>
<protein>
    <submittedName>
        <fullName evidence="6">Unannotated protein</fullName>
    </submittedName>
</protein>
<dbReference type="Pfam" id="PF14561">
    <property type="entry name" value="TPR_20"/>
    <property type="match status" value="1"/>
</dbReference>
<gene>
    <name evidence="6" type="ORF">UFOPK2593_01233</name>
    <name evidence="7" type="ORF">UFOPK2894_00447</name>
    <name evidence="8" type="ORF">UFOPK4295_00413</name>
</gene>
<dbReference type="EMBL" id="CAEZZQ010000019">
    <property type="protein sequence ID" value="CAB4768583.1"/>
    <property type="molecule type" value="Genomic_DNA"/>
</dbReference>
<keyword evidence="1" id="KW-0813">Transport</keyword>
<proteinExistence type="predicted"/>
<name>A0A6J6QYN0_9ZZZZ</name>
<organism evidence="6">
    <name type="scientific">freshwater metagenome</name>
    <dbReference type="NCBI Taxonomy" id="449393"/>
    <lineage>
        <taxon>unclassified sequences</taxon>
        <taxon>metagenomes</taxon>
        <taxon>ecological metagenomes</taxon>
    </lineage>
</organism>
<dbReference type="CDD" id="cd02956">
    <property type="entry name" value="ybbN"/>
    <property type="match status" value="1"/>
</dbReference>
<evidence type="ECO:0000259" key="5">
    <source>
        <dbReference type="PROSITE" id="PS51352"/>
    </source>
</evidence>
<evidence type="ECO:0000313" key="8">
    <source>
        <dbReference type="EMBL" id="CAB5046611.1"/>
    </source>
</evidence>
<dbReference type="PROSITE" id="PS51352">
    <property type="entry name" value="THIOREDOXIN_2"/>
    <property type="match status" value="1"/>
</dbReference>
<dbReference type="InterPro" id="IPR013766">
    <property type="entry name" value="Thioredoxin_domain"/>
</dbReference>
<reference evidence="6" key="1">
    <citation type="submission" date="2020-05" db="EMBL/GenBank/DDBJ databases">
        <authorList>
            <person name="Chiriac C."/>
            <person name="Salcher M."/>
            <person name="Ghai R."/>
            <person name="Kavagutti S V."/>
        </authorList>
    </citation>
    <scope>NUCLEOTIDE SEQUENCE</scope>
</reference>
<dbReference type="InterPro" id="IPR017937">
    <property type="entry name" value="Thioredoxin_CS"/>
</dbReference>
<feature type="domain" description="Thioredoxin" evidence="5">
    <location>
        <begin position="20"/>
        <end position="144"/>
    </location>
</feature>
<dbReference type="SUPFAM" id="SSF52833">
    <property type="entry name" value="Thioredoxin-like"/>
    <property type="match status" value="1"/>
</dbReference>
<dbReference type="Gene3D" id="3.40.30.10">
    <property type="entry name" value="Glutaredoxin"/>
    <property type="match status" value="1"/>
</dbReference>
<evidence type="ECO:0000313" key="6">
    <source>
        <dbReference type="EMBL" id="CAB4712224.1"/>
    </source>
</evidence>
<dbReference type="Gene3D" id="1.25.40.10">
    <property type="entry name" value="Tetratricopeptide repeat domain"/>
    <property type="match status" value="1"/>
</dbReference>
<evidence type="ECO:0000256" key="1">
    <source>
        <dbReference type="ARBA" id="ARBA00022448"/>
    </source>
</evidence>
<dbReference type="PROSITE" id="PS00194">
    <property type="entry name" value="THIOREDOXIN_1"/>
    <property type="match status" value="1"/>
</dbReference>
<dbReference type="InterPro" id="IPR011990">
    <property type="entry name" value="TPR-like_helical_dom_sf"/>
</dbReference>
<dbReference type="GO" id="GO:0005737">
    <property type="term" value="C:cytoplasm"/>
    <property type="evidence" value="ECO:0007669"/>
    <property type="project" value="TreeGrafter"/>
</dbReference>
<feature type="coiled-coil region" evidence="4">
    <location>
        <begin position="157"/>
        <end position="184"/>
    </location>
</feature>
<dbReference type="Pfam" id="PF00085">
    <property type="entry name" value="Thioredoxin"/>
    <property type="match status" value="1"/>
</dbReference>